<name>A0A165H372_EXIGL</name>
<sequence>MYSFSSQTGWRYIVQNFLSVRCMKSNTRPTVGVTYMLTTGASLRTGAFRLVAGAPDLRLFIMIKHLCFIGLMGDAAGAVGSSRDRIASGLHAASETARSSWARWSRRPARVRQIGS</sequence>
<dbReference type="AlphaFoldDB" id="A0A165H372"/>
<dbReference type="InParanoid" id="A0A165H372"/>
<dbReference type="Proteomes" id="UP000077266">
    <property type="component" value="Unassembled WGS sequence"/>
</dbReference>
<organism evidence="1 2">
    <name type="scientific">Exidia glandulosa HHB12029</name>
    <dbReference type="NCBI Taxonomy" id="1314781"/>
    <lineage>
        <taxon>Eukaryota</taxon>
        <taxon>Fungi</taxon>
        <taxon>Dikarya</taxon>
        <taxon>Basidiomycota</taxon>
        <taxon>Agaricomycotina</taxon>
        <taxon>Agaricomycetes</taxon>
        <taxon>Auriculariales</taxon>
        <taxon>Exidiaceae</taxon>
        <taxon>Exidia</taxon>
    </lineage>
</organism>
<keyword evidence="2" id="KW-1185">Reference proteome</keyword>
<proteinExistence type="predicted"/>
<evidence type="ECO:0000313" key="2">
    <source>
        <dbReference type="Proteomes" id="UP000077266"/>
    </source>
</evidence>
<accession>A0A165H372</accession>
<reference evidence="1 2" key="1">
    <citation type="journal article" date="2016" name="Mol. Biol. Evol.">
        <title>Comparative Genomics of Early-Diverging Mushroom-Forming Fungi Provides Insights into the Origins of Lignocellulose Decay Capabilities.</title>
        <authorList>
            <person name="Nagy L.G."/>
            <person name="Riley R."/>
            <person name="Tritt A."/>
            <person name="Adam C."/>
            <person name="Daum C."/>
            <person name="Floudas D."/>
            <person name="Sun H."/>
            <person name="Yadav J.S."/>
            <person name="Pangilinan J."/>
            <person name="Larsson K.H."/>
            <person name="Matsuura K."/>
            <person name="Barry K."/>
            <person name="Labutti K."/>
            <person name="Kuo R."/>
            <person name="Ohm R.A."/>
            <person name="Bhattacharya S.S."/>
            <person name="Shirouzu T."/>
            <person name="Yoshinaga Y."/>
            <person name="Martin F.M."/>
            <person name="Grigoriev I.V."/>
            <person name="Hibbett D.S."/>
        </authorList>
    </citation>
    <scope>NUCLEOTIDE SEQUENCE [LARGE SCALE GENOMIC DNA]</scope>
    <source>
        <strain evidence="1 2">HHB12029</strain>
    </source>
</reference>
<evidence type="ECO:0000313" key="1">
    <source>
        <dbReference type="EMBL" id="KZV91390.1"/>
    </source>
</evidence>
<protein>
    <submittedName>
        <fullName evidence="1">Uncharacterized protein</fullName>
    </submittedName>
</protein>
<gene>
    <name evidence="1" type="ORF">EXIGLDRAFT_719355</name>
</gene>
<dbReference type="EMBL" id="KV426028">
    <property type="protein sequence ID" value="KZV91390.1"/>
    <property type="molecule type" value="Genomic_DNA"/>
</dbReference>